<evidence type="ECO:0000256" key="5">
    <source>
        <dbReference type="ARBA" id="ARBA00022692"/>
    </source>
</evidence>
<evidence type="ECO:0000313" key="12">
    <source>
        <dbReference type="Proteomes" id="UP000054821"/>
    </source>
</evidence>
<dbReference type="Gene3D" id="1.20.1250.20">
    <property type="entry name" value="MFS general substrate transporter like domains"/>
    <property type="match status" value="1"/>
</dbReference>
<evidence type="ECO:0000256" key="3">
    <source>
        <dbReference type="ARBA" id="ARBA00022448"/>
    </source>
</evidence>
<dbReference type="GO" id="GO:0005886">
    <property type="term" value="C:plasma membrane"/>
    <property type="evidence" value="ECO:0007669"/>
    <property type="project" value="TreeGrafter"/>
</dbReference>
<dbReference type="GO" id="GO:0016651">
    <property type="term" value="F:oxidoreductase activity, acting on NAD(P)H"/>
    <property type="evidence" value="ECO:0007669"/>
    <property type="project" value="InterPro"/>
</dbReference>
<dbReference type="InterPro" id="IPR036259">
    <property type="entry name" value="MFS_trans_sf"/>
</dbReference>
<dbReference type="SUPFAM" id="SSF50129">
    <property type="entry name" value="GroES-like"/>
    <property type="match status" value="1"/>
</dbReference>
<sequence>MAFHRALVIHSLQQPLTLIDRPTPEPKQDEILIKFSVTVNPHDGASKAFGLFVKNTLPSPFGLDIIGTVVKVGSGVTKFQLGDEVFAFGNPALPDSTGTQEYCTVPVWQASLIPPGISSDEAATFPLNAMTMVFALFHQTGLDLHPPFGPELCLSDYRSESILIIGGGAATGKFGIQLARLANFGRIITVASRSKEALLKSLGATVVIERNQSEDEIEQQIRATVGDGLVYAIDCVGRTPDGQTLGARALSNTKRGTLAILVHAGGVDESRIGPKTAGYDRKKILCMTTKYPDLTKLFWDILPRWIQDGKLLPTTFQVVNGLDVDRINRLLNDYVYSEVKIKPHQSITPLGVYYCITCFLSGMGFVLNTHKLVFDDDYHLKFGPGDPDNSYNYSFSRKCYITATATSLVMNVTFAFSAPSGAFQGISDDLNVSVEAAGLVTTLFLLGYCAGPFFWAPLSDVELTNAPGILANVRNPVQRGNAMILFAAMTFVGPALSPIISGFLQLAKTWRWTIYVSIWMAAPTMFLLYTIPETLPAMVLRGKARHRSLATIFKRDLTRLWRLLLDLISFFVAIYYSIVYTLLYMLFSIYPFVFQQKRGWNAGNGELPLLGVVIGACLGGIALFIHSTRVRRGGFDNQKTPHVPEDRLPSAMVGGVLFVVVIFWFGWTAEYNSEHWVLIFVVFINYIVDTYTAYAASALAANTVLRSACAVASLLYTNYMLNALGVGGAASLIGAVGVLLVLMPFIFTDTAPLSDRSLSLPSRMN</sequence>
<dbReference type="SMART" id="SM00829">
    <property type="entry name" value="PKS_ER"/>
    <property type="match status" value="1"/>
</dbReference>
<dbReference type="PANTHER" id="PTHR23502">
    <property type="entry name" value="MAJOR FACILITATOR SUPERFAMILY"/>
    <property type="match status" value="1"/>
</dbReference>
<keyword evidence="8 9" id="KW-0472">Membrane</keyword>
<dbReference type="InterPro" id="IPR011032">
    <property type="entry name" value="GroES-like_sf"/>
</dbReference>
<evidence type="ECO:0000259" key="10">
    <source>
        <dbReference type="SMART" id="SM00829"/>
    </source>
</evidence>
<evidence type="ECO:0000256" key="6">
    <source>
        <dbReference type="ARBA" id="ARBA00022989"/>
    </source>
</evidence>
<dbReference type="SUPFAM" id="SSF103473">
    <property type="entry name" value="MFS general substrate transporter"/>
    <property type="match status" value="1"/>
</dbReference>
<comment type="subcellular location">
    <subcellularLocation>
        <location evidence="1">Cell membrane</location>
        <topology evidence="1">Multi-pass membrane protein</topology>
    </subcellularLocation>
</comment>
<dbReference type="InterPro" id="IPR036291">
    <property type="entry name" value="NAD(P)-bd_dom_sf"/>
</dbReference>
<dbReference type="Gene3D" id="3.90.180.10">
    <property type="entry name" value="Medium-chain alcohol dehydrogenases, catalytic domain"/>
    <property type="match status" value="1"/>
</dbReference>
<protein>
    <recommendedName>
        <fullName evidence="10">Enoyl reductase (ER) domain-containing protein</fullName>
    </recommendedName>
</protein>
<gene>
    <name evidence="11" type="ORF">TGAM01_v206029</name>
</gene>
<feature type="transmembrane region" description="Helical" evidence="9">
    <location>
        <begin position="675"/>
        <end position="696"/>
    </location>
</feature>
<feature type="transmembrane region" description="Helical" evidence="9">
    <location>
        <begin position="484"/>
        <end position="506"/>
    </location>
</feature>
<feature type="transmembrane region" description="Helical" evidence="9">
    <location>
        <begin position="436"/>
        <end position="455"/>
    </location>
</feature>
<evidence type="ECO:0000256" key="2">
    <source>
        <dbReference type="ARBA" id="ARBA00008072"/>
    </source>
</evidence>
<feature type="transmembrane region" description="Helical" evidence="9">
    <location>
        <begin position="350"/>
        <end position="367"/>
    </location>
</feature>
<evidence type="ECO:0000256" key="4">
    <source>
        <dbReference type="ARBA" id="ARBA00022475"/>
    </source>
</evidence>
<evidence type="ECO:0000256" key="1">
    <source>
        <dbReference type="ARBA" id="ARBA00004651"/>
    </source>
</evidence>
<dbReference type="InterPro" id="IPR013154">
    <property type="entry name" value="ADH-like_N"/>
</dbReference>
<dbReference type="AlphaFoldDB" id="A0A2P4ZKY6"/>
<feature type="transmembrane region" description="Helical" evidence="9">
    <location>
        <begin position="399"/>
        <end position="416"/>
    </location>
</feature>
<dbReference type="InterPro" id="IPR013149">
    <property type="entry name" value="ADH-like_C"/>
</dbReference>
<dbReference type="STRING" id="398673.A0A2P4ZKY6"/>
<dbReference type="Pfam" id="PF08240">
    <property type="entry name" value="ADH_N"/>
    <property type="match status" value="1"/>
</dbReference>
<keyword evidence="12" id="KW-1185">Reference proteome</keyword>
<keyword evidence="3" id="KW-0813">Transport</keyword>
<name>A0A2P4ZKY6_9HYPO</name>
<accession>A0A2P4ZKY6</accession>
<dbReference type="PANTHER" id="PTHR23502:SF186">
    <property type="entry name" value="MAJOR FACILITATOR SUPERFAMILY (MFS) PROFILE DOMAIN-CONTAINING PROTEIN"/>
    <property type="match status" value="1"/>
</dbReference>
<dbReference type="InterPro" id="IPR011701">
    <property type="entry name" value="MFS"/>
</dbReference>
<keyword evidence="6 9" id="KW-1133">Transmembrane helix</keyword>
<dbReference type="GeneID" id="29982801"/>
<keyword evidence="4" id="KW-1003">Cell membrane</keyword>
<feature type="domain" description="Enoyl reductase (ER)" evidence="10">
    <location>
        <begin position="11"/>
        <end position="322"/>
    </location>
</feature>
<dbReference type="SUPFAM" id="SSF51735">
    <property type="entry name" value="NAD(P)-binding Rossmann-fold domains"/>
    <property type="match status" value="1"/>
</dbReference>
<organism evidence="11 12">
    <name type="scientific">Trichoderma gamsii</name>
    <dbReference type="NCBI Taxonomy" id="398673"/>
    <lineage>
        <taxon>Eukaryota</taxon>
        <taxon>Fungi</taxon>
        <taxon>Dikarya</taxon>
        <taxon>Ascomycota</taxon>
        <taxon>Pezizomycotina</taxon>
        <taxon>Sordariomycetes</taxon>
        <taxon>Hypocreomycetidae</taxon>
        <taxon>Hypocreales</taxon>
        <taxon>Hypocreaceae</taxon>
        <taxon>Trichoderma</taxon>
    </lineage>
</organism>
<comment type="caution">
    <text evidence="11">The sequence shown here is derived from an EMBL/GenBank/DDBJ whole genome shotgun (WGS) entry which is preliminary data.</text>
</comment>
<comment type="similarity">
    <text evidence="2">Belongs to the zinc-containing alcohol dehydrogenase family.</text>
</comment>
<proteinExistence type="inferred from homology"/>
<evidence type="ECO:0000313" key="11">
    <source>
        <dbReference type="EMBL" id="PON24948.1"/>
    </source>
</evidence>
<feature type="transmembrane region" description="Helical" evidence="9">
    <location>
        <begin position="607"/>
        <end position="627"/>
    </location>
</feature>
<dbReference type="Proteomes" id="UP000054821">
    <property type="component" value="Unassembled WGS sequence"/>
</dbReference>
<evidence type="ECO:0000256" key="7">
    <source>
        <dbReference type="ARBA" id="ARBA00023002"/>
    </source>
</evidence>
<feature type="transmembrane region" description="Helical" evidence="9">
    <location>
        <begin position="512"/>
        <end position="531"/>
    </location>
</feature>
<feature type="transmembrane region" description="Helical" evidence="9">
    <location>
        <begin position="563"/>
        <end position="587"/>
    </location>
</feature>
<dbReference type="Gene3D" id="3.40.50.720">
    <property type="entry name" value="NAD(P)-binding Rossmann-like Domain"/>
    <property type="match status" value="1"/>
</dbReference>
<feature type="transmembrane region" description="Helical" evidence="9">
    <location>
        <begin position="727"/>
        <end position="747"/>
    </location>
</feature>
<evidence type="ECO:0000256" key="8">
    <source>
        <dbReference type="ARBA" id="ARBA00023136"/>
    </source>
</evidence>
<dbReference type="Pfam" id="PF07690">
    <property type="entry name" value="MFS_1"/>
    <property type="match status" value="1"/>
</dbReference>
<dbReference type="CDD" id="cd08249">
    <property type="entry name" value="enoyl_reductase_like"/>
    <property type="match status" value="1"/>
</dbReference>
<keyword evidence="5 9" id="KW-0812">Transmembrane</keyword>
<dbReference type="InterPro" id="IPR020843">
    <property type="entry name" value="ER"/>
</dbReference>
<dbReference type="InterPro" id="IPR047122">
    <property type="entry name" value="Trans-enoyl_RdTase-like"/>
</dbReference>
<reference evidence="11 12" key="1">
    <citation type="journal article" date="2016" name="Genome Announc.">
        <title>Draft Whole-Genome Sequence of Trichoderma gamsii T6085, a Promising Biocontrol Agent of Fusarium Head Blight on Wheat.</title>
        <authorList>
            <person name="Baroncelli R."/>
            <person name="Zapparata A."/>
            <person name="Piaggeschi G."/>
            <person name="Sarrocco S."/>
            <person name="Vannacci G."/>
        </authorList>
    </citation>
    <scope>NUCLEOTIDE SEQUENCE [LARGE SCALE GENOMIC DNA]</scope>
    <source>
        <strain evidence="11 12">T6085</strain>
    </source>
</reference>
<dbReference type="Pfam" id="PF00107">
    <property type="entry name" value="ADH_zinc_N"/>
    <property type="match status" value="1"/>
</dbReference>
<dbReference type="EMBL" id="JPDN02000020">
    <property type="protein sequence ID" value="PON24948.1"/>
    <property type="molecule type" value="Genomic_DNA"/>
</dbReference>
<dbReference type="GO" id="GO:0022857">
    <property type="term" value="F:transmembrane transporter activity"/>
    <property type="evidence" value="ECO:0007669"/>
    <property type="project" value="InterPro"/>
</dbReference>
<dbReference type="RefSeq" id="XP_018664225.1">
    <property type="nucleotide sequence ID" value="XM_018802718.1"/>
</dbReference>
<keyword evidence="7" id="KW-0560">Oxidoreductase</keyword>
<evidence type="ECO:0000256" key="9">
    <source>
        <dbReference type="SAM" id="Phobius"/>
    </source>
</evidence>
<feature type="transmembrane region" description="Helical" evidence="9">
    <location>
        <begin position="648"/>
        <end position="669"/>
    </location>
</feature>